<dbReference type="GO" id="GO:0009898">
    <property type="term" value="C:cytoplasmic side of plasma membrane"/>
    <property type="evidence" value="ECO:0007669"/>
    <property type="project" value="TreeGrafter"/>
</dbReference>
<dbReference type="InterPro" id="IPR001841">
    <property type="entry name" value="Znf_RING"/>
</dbReference>
<dbReference type="VEuPathDB" id="VectorBase:HLOH_046433"/>
<dbReference type="GO" id="GO:0005164">
    <property type="term" value="F:tumor necrosis factor receptor binding"/>
    <property type="evidence" value="ECO:0007669"/>
    <property type="project" value="TreeGrafter"/>
</dbReference>
<dbReference type="PANTHER" id="PTHR10131">
    <property type="entry name" value="TNF RECEPTOR ASSOCIATED FACTOR"/>
    <property type="match status" value="1"/>
</dbReference>
<dbReference type="SUPFAM" id="SSF57850">
    <property type="entry name" value="RING/U-box"/>
    <property type="match status" value="1"/>
</dbReference>
<organism evidence="5 6">
    <name type="scientific">Haemaphysalis longicornis</name>
    <name type="common">Bush tick</name>
    <dbReference type="NCBI Taxonomy" id="44386"/>
    <lineage>
        <taxon>Eukaryota</taxon>
        <taxon>Metazoa</taxon>
        <taxon>Ecdysozoa</taxon>
        <taxon>Arthropoda</taxon>
        <taxon>Chelicerata</taxon>
        <taxon>Arachnida</taxon>
        <taxon>Acari</taxon>
        <taxon>Parasitiformes</taxon>
        <taxon>Ixodida</taxon>
        <taxon>Ixodoidea</taxon>
        <taxon>Ixodidae</taxon>
        <taxon>Haemaphysalinae</taxon>
        <taxon>Haemaphysalis</taxon>
    </lineage>
</organism>
<feature type="domain" description="RING-type" evidence="4">
    <location>
        <begin position="36"/>
        <end position="73"/>
    </location>
</feature>
<evidence type="ECO:0000256" key="1">
    <source>
        <dbReference type="ARBA" id="ARBA00022771"/>
    </source>
</evidence>
<dbReference type="InterPro" id="IPR008974">
    <property type="entry name" value="TRAF-like"/>
</dbReference>
<protein>
    <recommendedName>
        <fullName evidence="4">RING-type domain-containing protein</fullName>
    </recommendedName>
</protein>
<evidence type="ECO:0000313" key="6">
    <source>
        <dbReference type="Proteomes" id="UP000821853"/>
    </source>
</evidence>
<dbReference type="Gene3D" id="3.30.40.10">
    <property type="entry name" value="Zinc/RING finger domain, C3HC4 (zinc finger)"/>
    <property type="match status" value="1"/>
</dbReference>
<reference evidence="5 6" key="1">
    <citation type="journal article" date="2020" name="Cell">
        <title>Large-Scale Comparative Analyses of Tick Genomes Elucidate Their Genetic Diversity and Vector Capacities.</title>
        <authorList>
            <consortium name="Tick Genome and Microbiome Consortium (TIGMIC)"/>
            <person name="Jia N."/>
            <person name="Wang J."/>
            <person name="Shi W."/>
            <person name="Du L."/>
            <person name="Sun Y."/>
            <person name="Zhan W."/>
            <person name="Jiang J.F."/>
            <person name="Wang Q."/>
            <person name="Zhang B."/>
            <person name="Ji P."/>
            <person name="Bell-Sakyi L."/>
            <person name="Cui X.M."/>
            <person name="Yuan T.T."/>
            <person name="Jiang B.G."/>
            <person name="Yang W.F."/>
            <person name="Lam T.T."/>
            <person name="Chang Q.C."/>
            <person name="Ding S.J."/>
            <person name="Wang X.J."/>
            <person name="Zhu J.G."/>
            <person name="Ruan X.D."/>
            <person name="Zhao L."/>
            <person name="Wei J.T."/>
            <person name="Ye R.Z."/>
            <person name="Que T.C."/>
            <person name="Du C.H."/>
            <person name="Zhou Y.H."/>
            <person name="Cheng J.X."/>
            <person name="Dai P.F."/>
            <person name="Guo W.B."/>
            <person name="Han X.H."/>
            <person name="Huang E.J."/>
            <person name="Li L.F."/>
            <person name="Wei W."/>
            <person name="Gao Y.C."/>
            <person name="Liu J.Z."/>
            <person name="Shao H.Z."/>
            <person name="Wang X."/>
            <person name="Wang C.C."/>
            <person name="Yang T.C."/>
            <person name="Huo Q.B."/>
            <person name="Li W."/>
            <person name="Chen H.Y."/>
            <person name="Chen S.E."/>
            <person name="Zhou L.G."/>
            <person name="Ni X.B."/>
            <person name="Tian J.H."/>
            <person name="Sheng Y."/>
            <person name="Liu T."/>
            <person name="Pan Y.S."/>
            <person name="Xia L.Y."/>
            <person name="Li J."/>
            <person name="Zhao F."/>
            <person name="Cao W.C."/>
        </authorList>
    </citation>
    <scope>NUCLEOTIDE SEQUENCE [LARGE SCALE GENOMIC DNA]</scope>
    <source>
        <strain evidence="5">HaeL-2018</strain>
    </source>
</reference>
<dbReference type="PANTHER" id="PTHR10131:SF138">
    <property type="entry name" value="RE66324P"/>
    <property type="match status" value="1"/>
</dbReference>
<dbReference type="OrthoDB" id="6499288at2759"/>
<keyword evidence="6" id="KW-1185">Reference proteome</keyword>
<keyword evidence="1 3" id="KW-0479">Metal-binding</keyword>
<comment type="caution">
    <text evidence="5">The sequence shown here is derived from an EMBL/GenBank/DDBJ whole genome shotgun (WGS) entry which is preliminary data.</text>
</comment>
<dbReference type="GO" id="GO:0008270">
    <property type="term" value="F:zinc ion binding"/>
    <property type="evidence" value="ECO:0007669"/>
    <property type="project" value="UniProtKB-KW"/>
</dbReference>
<dbReference type="SUPFAM" id="SSF49599">
    <property type="entry name" value="TRAF domain-like"/>
    <property type="match status" value="2"/>
</dbReference>
<dbReference type="InterPro" id="IPR049342">
    <property type="entry name" value="TRAF1-6_MATH_dom"/>
</dbReference>
<sequence>MAPAAADSVYTLTGFGQFLEWRSVRFAEPLPKIRVCQLCGVVAAVAKLLPCTHVLCESCEYTAEEKGRKCPVDGYCFQGKDVQDMPFSRRDIDERVVHCLNHTGDDTGCRFSGKLAELERHFLAQCRHGIVQCSKCKAQVTRQEVFDHYTYCEGEKDLSLDYVADGNKVTFDATEAARFASSLRDIREGINHAINGGPNSSAKMRELKGKATSLSSFIRVLDPAGESVEDEGYLSAQTCEDDIGPTGSILCEFQGIGATEPMLWLENPCMLDGYTFNLALKFETKRGKISNVLVFFVLSAGEKDDFVEWPFTKQVRLSLVHPNDANKRMVLPFKITSKTDAKCLKKPDEDQKGIYSDKISWKGIVKSGFVFDDSLIVKVSFE</sequence>
<evidence type="ECO:0000313" key="5">
    <source>
        <dbReference type="EMBL" id="KAH9370271.1"/>
    </source>
</evidence>
<dbReference type="GO" id="GO:0043122">
    <property type="term" value="P:regulation of canonical NF-kappaB signal transduction"/>
    <property type="evidence" value="ECO:0007669"/>
    <property type="project" value="TreeGrafter"/>
</dbReference>
<name>A0A9J6G5N1_HAELO</name>
<dbReference type="EMBL" id="JABSTR010000005">
    <property type="protein sequence ID" value="KAH9370271.1"/>
    <property type="molecule type" value="Genomic_DNA"/>
</dbReference>
<dbReference type="PROSITE" id="PS50089">
    <property type="entry name" value="ZF_RING_2"/>
    <property type="match status" value="1"/>
</dbReference>
<proteinExistence type="predicted"/>
<keyword evidence="2" id="KW-0862">Zinc</keyword>
<dbReference type="OMA" id="GINHAIN"/>
<dbReference type="AlphaFoldDB" id="A0A9J6G5N1"/>
<keyword evidence="1 3" id="KW-0863">Zinc-finger</keyword>
<evidence type="ECO:0000256" key="2">
    <source>
        <dbReference type="ARBA" id="ARBA00022833"/>
    </source>
</evidence>
<evidence type="ECO:0000259" key="4">
    <source>
        <dbReference type="PROSITE" id="PS50089"/>
    </source>
</evidence>
<dbReference type="Proteomes" id="UP000821853">
    <property type="component" value="Chromosome 3"/>
</dbReference>
<evidence type="ECO:0000256" key="3">
    <source>
        <dbReference type="PROSITE-ProRule" id="PRU00175"/>
    </source>
</evidence>
<dbReference type="Pfam" id="PF21355">
    <property type="entry name" value="TRAF-mep_MATH"/>
    <property type="match status" value="1"/>
</dbReference>
<dbReference type="Gene3D" id="2.60.210.10">
    <property type="entry name" value="Apoptosis, Tumor Necrosis Factor Receptor Associated Protein 2, Chain A"/>
    <property type="match status" value="1"/>
</dbReference>
<dbReference type="CDD" id="cd16449">
    <property type="entry name" value="RING-HC"/>
    <property type="match status" value="1"/>
</dbReference>
<accession>A0A9J6G5N1</accession>
<gene>
    <name evidence="5" type="ORF">HPB48_007392</name>
</gene>
<dbReference type="InterPro" id="IPR013083">
    <property type="entry name" value="Znf_RING/FYVE/PHD"/>
</dbReference>